<accession>A0A9N9NHI6</accession>
<feature type="transmembrane region" description="Helical" evidence="1">
    <location>
        <begin position="69"/>
        <end position="86"/>
    </location>
</feature>
<feature type="transmembrane region" description="Helical" evidence="1">
    <location>
        <begin position="175"/>
        <end position="195"/>
    </location>
</feature>
<keyword evidence="1" id="KW-0812">Transmembrane</keyword>
<proteinExistence type="predicted"/>
<gene>
    <name evidence="2" type="ORF">ALEPTO_LOCUS12746</name>
</gene>
<keyword evidence="3" id="KW-1185">Reference proteome</keyword>
<dbReference type="OrthoDB" id="2443466at2759"/>
<dbReference type="EMBL" id="CAJVPS010032220">
    <property type="protein sequence ID" value="CAG8734682.1"/>
    <property type="molecule type" value="Genomic_DNA"/>
</dbReference>
<organism evidence="2 3">
    <name type="scientific">Ambispora leptoticha</name>
    <dbReference type="NCBI Taxonomy" id="144679"/>
    <lineage>
        <taxon>Eukaryota</taxon>
        <taxon>Fungi</taxon>
        <taxon>Fungi incertae sedis</taxon>
        <taxon>Mucoromycota</taxon>
        <taxon>Glomeromycotina</taxon>
        <taxon>Glomeromycetes</taxon>
        <taxon>Archaeosporales</taxon>
        <taxon>Ambisporaceae</taxon>
        <taxon>Ambispora</taxon>
    </lineage>
</organism>
<protein>
    <submittedName>
        <fullName evidence="2">13016_t:CDS:1</fullName>
    </submittedName>
</protein>
<dbReference type="Proteomes" id="UP000789508">
    <property type="component" value="Unassembled WGS sequence"/>
</dbReference>
<evidence type="ECO:0000313" key="2">
    <source>
        <dbReference type="EMBL" id="CAG8734682.1"/>
    </source>
</evidence>
<feature type="non-terminal residue" evidence="2">
    <location>
        <position position="236"/>
    </location>
</feature>
<reference evidence="2" key="1">
    <citation type="submission" date="2021-06" db="EMBL/GenBank/DDBJ databases">
        <authorList>
            <person name="Kallberg Y."/>
            <person name="Tangrot J."/>
            <person name="Rosling A."/>
        </authorList>
    </citation>
    <scope>NUCLEOTIDE SEQUENCE</scope>
    <source>
        <strain evidence="2">FL130A</strain>
    </source>
</reference>
<keyword evidence="1" id="KW-0472">Membrane</keyword>
<name>A0A9N9NHI6_9GLOM</name>
<comment type="caution">
    <text evidence="2">The sequence shown here is derived from an EMBL/GenBank/DDBJ whole genome shotgun (WGS) entry which is preliminary data.</text>
</comment>
<evidence type="ECO:0000313" key="3">
    <source>
        <dbReference type="Proteomes" id="UP000789508"/>
    </source>
</evidence>
<dbReference type="AlphaFoldDB" id="A0A9N9NHI6"/>
<sequence>SSYEKVFKTAKERAKRVANVIENTLASQFTPSEDASYASHLARDNNEHTKIHQIGNFASNEKDQTVNSIEISALYCAIFVLYFLYLRINLWQQRRRTAVFVGDGSIEIFKSMQNISASNDEMSIPNGQSTQQRTNTIGDNQVVATSKSNQHRSFYQAPSPRDYESLMKLCEACNFYIITVPVGVLLLSILEIIGICSWTKRSSTADWLDSAGGGKFFLRLVGIVKYFKFMREHLML</sequence>
<evidence type="ECO:0000256" key="1">
    <source>
        <dbReference type="SAM" id="Phobius"/>
    </source>
</evidence>
<keyword evidence="1" id="KW-1133">Transmembrane helix</keyword>